<evidence type="ECO:0000313" key="3">
    <source>
        <dbReference type="Proteomes" id="UP000494365"/>
    </source>
</evidence>
<name>A0A6S7BU30_9BURK</name>
<feature type="compositionally biased region" description="Basic and acidic residues" evidence="1">
    <location>
        <begin position="1"/>
        <end position="26"/>
    </location>
</feature>
<dbReference type="Proteomes" id="UP000494365">
    <property type="component" value="Unassembled WGS sequence"/>
</dbReference>
<dbReference type="RefSeq" id="WP_175152007.1">
    <property type="nucleotide sequence ID" value="NZ_CADIKK010000026.1"/>
</dbReference>
<dbReference type="EMBL" id="CADIKK010000026">
    <property type="protein sequence ID" value="CAB3799357.1"/>
    <property type="molecule type" value="Genomic_DNA"/>
</dbReference>
<evidence type="ECO:0000256" key="1">
    <source>
        <dbReference type="SAM" id="MobiDB-lite"/>
    </source>
</evidence>
<evidence type="ECO:0008006" key="4">
    <source>
        <dbReference type="Google" id="ProtNLM"/>
    </source>
</evidence>
<sequence length="250" mass="26388">MTHEAIVEGDDRKQAFDINQKGEVHFKPATSNTEVKGDAAQMTAAGTATDNPPQGGSLVAQTGIVATDQKGAQATAPIVGVTSTVGTSNSFSRGYRADVTVEKKVGIAQARTQPVYYKVGKHKIIGSKDPAQPANIKQIYDFLNALPKEVRKDLEDGTGDRKAAIEVLAQASVTTPPRAGAGFNVELTEKRKDSVVRLLQDFLGAGAKVKAKAVGELEATAPGEADYERVATITVSWQDDPCDAQPAKTP</sequence>
<keyword evidence="3" id="KW-1185">Reference proteome</keyword>
<proteinExistence type="predicted"/>
<gene>
    <name evidence="2" type="ORF">LMG28614_04948</name>
</gene>
<accession>A0A6S7BU30</accession>
<dbReference type="AlphaFoldDB" id="A0A6S7BU30"/>
<feature type="region of interest" description="Disordered" evidence="1">
    <location>
        <begin position="1"/>
        <end position="35"/>
    </location>
</feature>
<organism evidence="2 3">
    <name type="scientific">Paraburkholderia ultramafica</name>
    <dbReference type="NCBI Taxonomy" id="1544867"/>
    <lineage>
        <taxon>Bacteria</taxon>
        <taxon>Pseudomonadati</taxon>
        <taxon>Pseudomonadota</taxon>
        <taxon>Betaproteobacteria</taxon>
        <taxon>Burkholderiales</taxon>
        <taxon>Burkholderiaceae</taxon>
        <taxon>Paraburkholderia</taxon>
    </lineage>
</organism>
<evidence type="ECO:0000313" key="2">
    <source>
        <dbReference type="EMBL" id="CAB3799357.1"/>
    </source>
</evidence>
<protein>
    <recommendedName>
        <fullName evidence="4">OmpA-like domain-containing protein</fullName>
    </recommendedName>
</protein>
<reference evidence="2 3" key="1">
    <citation type="submission" date="2020-04" db="EMBL/GenBank/DDBJ databases">
        <authorList>
            <person name="De Canck E."/>
        </authorList>
    </citation>
    <scope>NUCLEOTIDE SEQUENCE [LARGE SCALE GENOMIC DNA]</scope>
    <source>
        <strain evidence="2 3">LMG 28614</strain>
    </source>
</reference>